<feature type="region of interest" description="Disordered" evidence="1">
    <location>
        <begin position="64"/>
        <end position="108"/>
    </location>
</feature>
<evidence type="ECO:0000313" key="2">
    <source>
        <dbReference type="EMBL" id="MPC30976.1"/>
    </source>
</evidence>
<gene>
    <name evidence="2" type="ORF">E2C01_024248</name>
</gene>
<protein>
    <submittedName>
        <fullName evidence="2">Uncharacterized protein</fullName>
    </submittedName>
</protein>
<dbReference type="Proteomes" id="UP000324222">
    <property type="component" value="Unassembled WGS sequence"/>
</dbReference>
<proteinExistence type="predicted"/>
<sequence length="108" mass="11134">MARRGGAGHQGLAPRGLSWPRPGGGTRTCGSADCWACGTLCDTRGSGRARGAPCGDRLCVGGGRARCSARGSTRGTPGRAGRGLAPPRPRTRAPPRRTTPLQQTTLRQ</sequence>
<accession>A0A5B7ECN2</accession>
<feature type="compositionally biased region" description="Low complexity" evidence="1">
    <location>
        <begin position="65"/>
        <end position="85"/>
    </location>
</feature>
<dbReference type="EMBL" id="VSRR010002346">
    <property type="protein sequence ID" value="MPC30976.1"/>
    <property type="molecule type" value="Genomic_DNA"/>
</dbReference>
<name>A0A5B7ECN2_PORTR</name>
<feature type="compositionally biased region" description="Low complexity" evidence="1">
    <location>
        <begin position="96"/>
        <end position="108"/>
    </location>
</feature>
<reference evidence="2 3" key="1">
    <citation type="submission" date="2019-05" db="EMBL/GenBank/DDBJ databases">
        <title>Another draft genome of Portunus trituberculatus and its Hox gene families provides insights of decapod evolution.</title>
        <authorList>
            <person name="Jeong J.-H."/>
            <person name="Song I."/>
            <person name="Kim S."/>
            <person name="Choi T."/>
            <person name="Kim D."/>
            <person name="Ryu S."/>
            <person name="Kim W."/>
        </authorList>
    </citation>
    <scope>NUCLEOTIDE SEQUENCE [LARGE SCALE GENOMIC DNA]</scope>
    <source>
        <tissue evidence="2">Muscle</tissue>
    </source>
</reference>
<evidence type="ECO:0000313" key="3">
    <source>
        <dbReference type="Proteomes" id="UP000324222"/>
    </source>
</evidence>
<keyword evidence="3" id="KW-1185">Reference proteome</keyword>
<feature type="region of interest" description="Disordered" evidence="1">
    <location>
        <begin position="1"/>
        <end position="27"/>
    </location>
</feature>
<organism evidence="2 3">
    <name type="scientific">Portunus trituberculatus</name>
    <name type="common">Swimming crab</name>
    <name type="synonym">Neptunus trituberculatus</name>
    <dbReference type="NCBI Taxonomy" id="210409"/>
    <lineage>
        <taxon>Eukaryota</taxon>
        <taxon>Metazoa</taxon>
        <taxon>Ecdysozoa</taxon>
        <taxon>Arthropoda</taxon>
        <taxon>Crustacea</taxon>
        <taxon>Multicrustacea</taxon>
        <taxon>Malacostraca</taxon>
        <taxon>Eumalacostraca</taxon>
        <taxon>Eucarida</taxon>
        <taxon>Decapoda</taxon>
        <taxon>Pleocyemata</taxon>
        <taxon>Brachyura</taxon>
        <taxon>Eubrachyura</taxon>
        <taxon>Portunoidea</taxon>
        <taxon>Portunidae</taxon>
        <taxon>Portuninae</taxon>
        <taxon>Portunus</taxon>
    </lineage>
</organism>
<dbReference type="AlphaFoldDB" id="A0A5B7ECN2"/>
<evidence type="ECO:0000256" key="1">
    <source>
        <dbReference type="SAM" id="MobiDB-lite"/>
    </source>
</evidence>
<comment type="caution">
    <text evidence="2">The sequence shown here is derived from an EMBL/GenBank/DDBJ whole genome shotgun (WGS) entry which is preliminary data.</text>
</comment>